<evidence type="ECO:0000313" key="1">
    <source>
        <dbReference type="EMBL" id="TID25009.1"/>
    </source>
</evidence>
<accession>A0A4Z1PCJ6</accession>
<comment type="caution">
    <text evidence="1">The sequence shown here is derived from an EMBL/GenBank/DDBJ whole genome shotgun (WGS) entry which is preliminary data.</text>
</comment>
<sequence length="126" mass="13881">MSTTSTLSAHVAAKFWASSDAIATAVLAQLHMATTTSKKKDSVSCVTEFTTSNLFAIKTINSLEFPPMIALMSFQQLSSHGRNAKLSFLWSQGNQRLPIYDLFGSFDQVLFGPDFTRMLPPREKAT</sequence>
<proteinExistence type="predicted"/>
<reference evidence="1 2" key="1">
    <citation type="submission" date="2019-04" db="EMBL/GenBank/DDBJ databases">
        <title>High contiguity whole genome sequence and gene annotation resource for two Venturia nashicola isolates.</title>
        <authorList>
            <person name="Prokchorchik M."/>
            <person name="Won K."/>
            <person name="Lee Y."/>
            <person name="Choi E.D."/>
            <person name="Segonzac C."/>
            <person name="Sohn K.H."/>
        </authorList>
    </citation>
    <scope>NUCLEOTIDE SEQUENCE [LARGE SCALE GENOMIC DNA]</scope>
    <source>
        <strain evidence="1 2">PRI2</strain>
    </source>
</reference>
<keyword evidence="2" id="KW-1185">Reference proteome</keyword>
<protein>
    <submittedName>
        <fullName evidence="1">Uncharacterized protein</fullName>
    </submittedName>
</protein>
<organism evidence="1 2">
    <name type="scientific">Venturia nashicola</name>
    <dbReference type="NCBI Taxonomy" id="86259"/>
    <lineage>
        <taxon>Eukaryota</taxon>
        <taxon>Fungi</taxon>
        <taxon>Dikarya</taxon>
        <taxon>Ascomycota</taxon>
        <taxon>Pezizomycotina</taxon>
        <taxon>Dothideomycetes</taxon>
        <taxon>Pleosporomycetidae</taxon>
        <taxon>Venturiales</taxon>
        <taxon>Venturiaceae</taxon>
        <taxon>Venturia</taxon>
    </lineage>
</organism>
<dbReference type="AlphaFoldDB" id="A0A4Z1PCJ6"/>
<gene>
    <name evidence="1" type="ORF">E6O75_ATG04214</name>
</gene>
<dbReference type="EMBL" id="SNSC02000004">
    <property type="protein sequence ID" value="TID25009.1"/>
    <property type="molecule type" value="Genomic_DNA"/>
</dbReference>
<evidence type="ECO:0000313" key="2">
    <source>
        <dbReference type="Proteomes" id="UP000298493"/>
    </source>
</evidence>
<name>A0A4Z1PCJ6_9PEZI</name>
<dbReference type="Proteomes" id="UP000298493">
    <property type="component" value="Unassembled WGS sequence"/>
</dbReference>